<dbReference type="Proteomes" id="UP000076798">
    <property type="component" value="Unassembled WGS sequence"/>
</dbReference>
<dbReference type="AlphaFoldDB" id="A0A166AYN9"/>
<evidence type="ECO:0000313" key="1">
    <source>
        <dbReference type="EMBL" id="KZT35825.1"/>
    </source>
</evidence>
<organism evidence="1 2">
    <name type="scientific">Sistotremastrum suecicum HHB10207 ss-3</name>
    <dbReference type="NCBI Taxonomy" id="1314776"/>
    <lineage>
        <taxon>Eukaryota</taxon>
        <taxon>Fungi</taxon>
        <taxon>Dikarya</taxon>
        <taxon>Basidiomycota</taxon>
        <taxon>Agaricomycotina</taxon>
        <taxon>Agaricomycetes</taxon>
        <taxon>Sistotremastrales</taxon>
        <taxon>Sistotremastraceae</taxon>
        <taxon>Sistotremastrum</taxon>
    </lineage>
</organism>
<gene>
    <name evidence="1" type="ORF">SISSUDRAFT_128657</name>
</gene>
<dbReference type="EMBL" id="KV428127">
    <property type="protein sequence ID" value="KZT35825.1"/>
    <property type="molecule type" value="Genomic_DNA"/>
</dbReference>
<protein>
    <submittedName>
        <fullName evidence="1">Uncharacterized protein</fullName>
    </submittedName>
</protein>
<sequence>MMTVPPALQRRAHPVSRLLASHCLSSFQCRLTSFCYEDPRKVAESSSVGTLSQQQWHAGTAVSAWLGAGSCNTCLR</sequence>
<name>A0A166AYN9_9AGAM</name>
<proteinExistence type="predicted"/>
<accession>A0A166AYN9</accession>
<reference evidence="1 2" key="1">
    <citation type="journal article" date="2016" name="Mol. Biol. Evol.">
        <title>Comparative Genomics of Early-Diverging Mushroom-Forming Fungi Provides Insights into the Origins of Lignocellulose Decay Capabilities.</title>
        <authorList>
            <person name="Nagy L.G."/>
            <person name="Riley R."/>
            <person name="Tritt A."/>
            <person name="Adam C."/>
            <person name="Daum C."/>
            <person name="Floudas D."/>
            <person name="Sun H."/>
            <person name="Yadav J.S."/>
            <person name="Pangilinan J."/>
            <person name="Larsson K.H."/>
            <person name="Matsuura K."/>
            <person name="Barry K."/>
            <person name="Labutti K."/>
            <person name="Kuo R."/>
            <person name="Ohm R.A."/>
            <person name="Bhattacharya S.S."/>
            <person name="Shirouzu T."/>
            <person name="Yoshinaga Y."/>
            <person name="Martin F.M."/>
            <person name="Grigoriev I.V."/>
            <person name="Hibbett D.S."/>
        </authorList>
    </citation>
    <scope>NUCLEOTIDE SEQUENCE [LARGE SCALE GENOMIC DNA]</scope>
    <source>
        <strain evidence="1 2">HHB10207 ss-3</strain>
    </source>
</reference>
<keyword evidence="2" id="KW-1185">Reference proteome</keyword>
<evidence type="ECO:0000313" key="2">
    <source>
        <dbReference type="Proteomes" id="UP000076798"/>
    </source>
</evidence>